<comment type="caution">
    <text evidence="1">The sequence shown here is derived from an EMBL/GenBank/DDBJ whole genome shotgun (WGS) entry which is preliminary data.</text>
</comment>
<reference evidence="1" key="2">
    <citation type="journal article" date="2023" name="IMA Fungus">
        <title>Comparative genomic study of the Penicillium genus elucidates a diverse pangenome and 15 lateral gene transfer events.</title>
        <authorList>
            <person name="Petersen C."/>
            <person name="Sorensen T."/>
            <person name="Nielsen M.R."/>
            <person name="Sondergaard T.E."/>
            <person name="Sorensen J.L."/>
            <person name="Fitzpatrick D.A."/>
            <person name="Frisvad J.C."/>
            <person name="Nielsen K.L."/>
        </authorList>
    </citation>
    <scope>NUCLEOTIDE SEQUENCE</scope>
    <source>
        <strain evidence="1">IBT 20477</strain>
    </source>
</reference>
<accession>A0A9W9JIQ5</accession>
<proteinExistence type="predicted"/>
<dbReference type="OrthoDB" id="4293678at2759"/>
<keyword evidence="2" id="KW-1185">Reference proteome</keyword>
<protein>
    <submittedName>
        <fullName evidence="1">Uncharacterized protein</fullName>
    </submittedName>
</protein>
<evidence type="ECO:0000313" key="1">
    <source>
        <dbReference type="EMBL" id="KAJ5197059.1"/>
    </source>
</evidence>
<gene>
    <name evidence="1" type="ORF">N7449_007538</name>
</gene>
<reference evidence="1" key="1">
    <citation type="submission" date="2022-11" db="EMBL/GenBank/DDBJ databases">
        <authorList>
            <person name="Petersen C."/>
        </authorList>
    </citation>
    <scope>NUCLEOTIDE SEQUENCE</scope>
    <source>
        <strain evidence="1">IBT 20477</strain>
    </source>
</reference>
<organism evidence="1 2">
    <name type="scientific">Penicillium cf. viridicatum</name>
    <dbReference type="NCBI Taxonomy" id="2972119"/>
    <lineage>
        <taxon>Eukaryota</taxon>
        <taxon>Fungi</taxon>
        <taxon>Dikarya</taxon>
        <taxon>Ascomycota</taxon>
        <taxon>Pezizomycotina</taxon>
        <taxon>Eurotiomycetes</taxon>
        <taxon>Eurotiomycetidae</taxon>
        <taxon>Eurotiales</taxon>
        <taxon>Aspergillaceae</taxon>
        <taxon>Penicillium</taxon>
    </lineage>
</organism>
<sequence length="152" mass="17013">MSSRSHHKAEMISPSGIVLHYLKTTLESGIPDSRRKIATDKQGKDRLCDVAVKFAEERGVSAAACGLSGPRVWPGGNATRKVNTKKSRLVWIIMPRNVVGQIPPQTTSNRYLRKANLQGLLERLFPGQTDFGIQLREDQWWFTAPKIVDTDN</sequence>
<name>A0A9W9JIQ5_9EURO</name>
<dbReference type="EMBL" id="JAPQKQ010000005">
    <property type="protein sequence ID" value="KAJ5197059.1"/>
    <property type="molecule type" value="Genomic_DNA"/>
</dbReference>
<dbReference type="AlphaFoldDB" id="A0A9W9JIQ5"/>
<dbReference type="Proteomes" id="UP001150942">
    <property type="component" value="Unassembled WGS sequence"/>
</dbReference>
<evidence type="ECO:0000313" key="2">
    <source>
        <dbReference type="Proteomes" id="UP001150942"/>
    </source>
</evidence>